<sequence>MEEVSNVVKTYYEVIGKKDEDIFELYRDNRRLQKQLDETLTGEEDREAERRILKLLVAALQTELKEKHLFIQEQERERNALQSALVRAREALNMNSELDHPANDVVDSLIAHYMMCYELQTQLRALLQVSINNCTAARFMLMENEERERRIIAETSELSYTTIVSSAQHTQAAIIQRDLLRLEYEDVEREHRQKEELVRKQHLVEHHRQERLLEMWQEKANTAVDSLMLHQTLTVHERKEKELLMEGASARLDLMAEQSADLLRILAFIFRSFRRFDEQLQEAHGRAAEAQKKREKMQISLSQARACVRVLQHPERTEVNTRALDKSDFRDRTDEGNPHPLSLLSIDRQGECADLHALREEHAALKTEWQKYVERERMMRQQLVLATNRHRVERDDLEAKAAEEQRRHAVLTVEVKRTKKDMRQRTKEVRQLQQQLQDVRMELERSVDRCRDLEGLNDTLKEKNTVLQDRVETQQKEHALREEQLQDQVRTKETWWDEKNRTYQEHIASLQQQLRDDKDGFLKELKEWTVVLDDAQRKIAAAEGERDKERALRCMMEEQHRDEIRLIKNVTNNEKMKLTRALQKKIGKLEMACRRSADVIAELREALHRSKGAAVDDIML</sequence>
<gene>
    <name evidence="2" type="ORF">TEOVI_000076200</name>
</gene>
<dbReference type="VEuPathDB" id="TriTrypDB:TEOVI_000076200"/>
<evidence type="ECO:0000256" key="1">
    <source>
        <dbReference type="SAM" id="Coils"/>
    </source>
</evidence>
<name>A0A1G4IAX8_TRYEQ</name>
<feature type="coiled-coil region" evidence="1">
    <location>
        <begin position="525"/>
        <end position="552"/>
    </location>
</feature>
<keyword evidence="1" id="KW-0175">Coiled coil</keyword>
<dbReference type="RefSeq" id="XP_067080216.1">
    <property type="nucleotide sequence ID" value="XM_067224115.1"/>
</dbReference>
<evidence type="ECO:0000313" key="3">
    <source>
        <dbReference type="Proteomes" id="UP000195570"/>
    </source>
</evidence>
<protein>
    <submittedName>
        <fullName evidence="2">Uncharacterized protein</fullName>
    </submittedName>
</protein>
<proteinExistence type="predicted"/>
<dbReference type="AlphaFoldDB" id="A0A1G4IAX8"/>
<reference evidence="2" key="1">
    <citation type="submission" date="2016-09" db="EMBL/GenBank/DDBJ databases">
        <authorList>
            <person name="Hebert L."/>
            <person name="Moumen B."/>
        </authorList>
    </citation>
    <scope>NUCLEOTIDE SEQUENCE [LARGE SCALE GENOMIC DNA]</scope>
    <source>
        <strain evidence="2">OVI</strain>
    </source>
</reference>
<comment type="caution">
    <text evidence="2">The sequence shown here is derived from an EMBL/GenBank/DDBJ whole genome shotgun (WGS) entry which is preliminary data.</text>
</comment>
<dbReference type="Proteomes" id="UP000195570">
    <property type="component" value="Unassembled WGS sequence"/>
</dbReference>
<dbReference type="GeneID" id="92374702"/>
<evidence type="ECO:0000313" key="2">
    <source>
        <dbReference type="EMBL" id="SCU69205.1"/>
    </source>
</evidence>
<feature type="coiled-coil region" evidence="1">
    <location>
        <begin position="273"/>
        <end position="300"/>
    </location>
</feature>
<keyword evidence="3" id="KW-1185">Reference proteome</keyword>
<feature type="coiled-coil region" evidence="1">
    <location>
        <begin position="387"/>
        <end position="477"/>
    </location>
</feature>
<accession>A0A1G4IAX8</accession>
<dbReference type="EMBL" id="CZPT02001175">
    <property type="protein sequence ID" value="SCU69205.1"/>
    <property type="molecule type" value="Genomic_DNA"/>
</dbReference>
<organism evidence="2 3">
    <name type="scientific">Trypanosoma equiperdum</name>
    <dbReference type="NCBI Taxonomy" id="5694"/>
    <lineage>
        <taxon>Eukaryota</taxon>
        <taxon>Discoba</taxon>
        <taxon>Euglenozoa</taxon>
        <taxon>Kinetoplastea</taxon>
        <taxon>Metakinetoplastina</taxon>
        <taxon>Trypanosomatida</taxon>
        <taxon>Trypanosomatidae</taxon>
        <taxon>Trypanosoma</taxon>
    </lineage>
</organism>